<proteinExistence type="predicted"/>
<dbReference type="eggNOG" id="COG3637">
    <property type="taxonomic scope" value="Bacteria"/>
</dbReference>
<evidence type="ECO:0000256" key="4">
    <source>
        <dbReference type="ARBA" id="ARBA00022729"/>
    </source>
</evidence>
<dbReference type="PANTHER" id="PTHR35892:SF2">
    <property type="entry name" value="OUTER MEMBRANE PROTEIN PAGN"/>
    <property type="match status" value="1"/>
</dbReference>
<name>K8X078_9GAMM</name>
<dbReference type="Gene3D" id="2.40.160.20">
    <property type="match status" value="1"/>
</dbReference>
<keyword evidence="4" id="KW-0732">Signal</keyword>
<dbReference type="InterPro" id="IPR011250">
    <property type="entry name" value="OMP/PagP_B-barrel"/>
</dbReference>
<dbReference type="PATRIC" id="fig|1141662.3.peg.1959"/>
<evidence type="ECO:0000256" key="1">
    <source>
        <dbReference type="ARBA" id="ARBA00004571"/>
    </source>
</evidence>
<dbReference type="AlphaFoldDB" id="K8X078"/>
<gene>
    <name evidence="7" type="ORF">OOA_09658</name>
</gene>
<dbReference type="OrthoDB" id="6101900at2"/>
<dbReference type="InterPro" id="IPR051723">
    <property type="entry name" value="Bact_OM_Invasion-Related"/>
</dbReference>
<keyword evidence="2" id="KW-1134">Transmembrane beta strand</keyword>
<evidence type="ECO:0000313" key="8">
    <source>
        <dbReference type="Proteomes" id="UP000009336"/>
    </source>
</evidence>
<evidence type="ECO:0000256" key="2">
    <source>
        <dbReference type="ARBA" id="ARBA00022452"/>
    </source>
</evidence>
<dbReference type="InterPro" id="IPR027385">
    <property type="entry name" value="Beta-barrel_OMP"/>
</dbReference>
<keyword evidence="3" id="KW-0812">Transmembrane</keyword>
<keyword evidence="5" id="KW-0472">Membrane</keyword>
<dbReference type="HOGENOM" id="CLU_057473_1_1_6"/>
<sequence>MSEAESTDNDNYHFGSKNKGVFGGGIALGYDFYEQFNLPIRTELDIMMRGKASANNNFGREFGAWGHDSDDTKNEVTLNTFMLNSFYDFRNESAFTPYISAGIGLASLKHKADYKYSEWDANGNYINNSENQFSKSKTNNNFAWSLGLGMKYAINTDFSMDLSYRYLDAGKSTISNTYDSQTQTSKVKAQSNDIMLGVTYRF</sequence>
<evidence type="ECO:0000256" key="5">
    <source>
        <dbReference type="ARBA" id="ARBA00023136"/>
    </source>
</evidence>
<feature type="domain" description="Outer membrane protein beta-barrel" evidence="6">
    <location>
        <begin position="8"/>
        <end position="202"/>
    </location>
</feature>
<dbReference type="GO" id="GO:0009279">
    <property type="term" value="C:cell outer membrane"/>
    <property type="evidence" value="ECO:0007669"/>
    <property type="project" value="UniProtKB-SubCell"/>
</dbReference>
<dbReference type="EMBL" id="AKKL01000023">
    <property type="protein sequence ID" value="EKT61860.1"/>
    <property type="molecule type" value="Genomic_DNA"/>
</dbReference>
<evidence type="ECO:0000256" key="3">
    <source>
        <dbReference type="ARBA" id="ARBA00022692"/>
    </source>
</evidence>
<dbReference type="Proteomes" id="UP000009336">
    <property type="component" value="Unassembled WGS sequence"/>
</dbReference>
<keyword evidence="8" id="KW-1185">Reference proteome</keyword>
<comment type="subcellular location">
    <subcellularLocation>
        <location evidence="1">Cell outer membrane</location>
        <topology evidence="1">Multi-pass membrane protein</topology>
    </subcellularLocation>
</comment>
<dbReference type="PANTHER" id="PTHR35892">
    <property type="entry name" value="OUTER MEMBRANE PROTEIN PAGN-RELATED"/>
    <property type="match status" value="1"/>
</dbReference>
<comment type="caution">
    <text evidence="7">The sequence shown here is derived from an EMBL/GenBank/DDBJ whole genome shotgun (WGS) entry which is preliminary data.</text>
</comment>
<dbReference type="Pfam" id="PF13505">
    <property type="entry name" value="OMP_b-brl"/>
    <property type="match status" value="1"/>
</dbReference>
<accession>K8X078</accession>
<evidence type="ECO:0000313" key="7">
    <source>
        <dbReference type="EMBL" id="EKT61860.1"/>
    </source>
</evidence>
<protein>
    <submittedName>
        <fullName evidence="7">Surface protein</fullName>
    </submittedName>
</protein>
<dbReference type="SUPFAM" id="SSF56925">
    <property type="entry name" value="OMPA-like"/>
    <property type="match status" value="1"/>
</dbReference>
<reference evidence="7 8" key="1">
    <citation type="journal article" date="2012" name="BMC Genomics">
        <title>Comparative genomics of bacteria in the genus Providencia isolated from wild Drosophila melanogaster.</title>
        <authorList>
            <person name="Galac M.R."/>
            <person name="Lazzaro B.P."/>
        </authorList>
    </citation>
    <scope>NUCLEOTIDE SEQUENCE [LARGE SCALE GENOMIC DNA]</scope>
    <source>
        <strain evidence="7 8">DSM 19968</strain>
    </source>
</reference>
<evidence type="ECO:0000259" key="6">
    <source>
        <dbReference type="Pfam" id="PF13505"/>
    </source>
</evidence>
<dbReference type="STRING" id="1141662.OOA_09658"/>
<dbReference type="RefSeq" id="WP_008911945.1">
    <property type="nucleotide sequence ID" value="NZ_KB233222.1"/>
</dbReference>
<organism evidence="7 8">
    <name type="scientific">Providencia burhodogranariea DSM 19968</name>
    <dbReference type="NCBI Taxonomy" id="1141662"/>
    <lineage>
        <taxon>Bacteria</taxon>
        <taxon>Pseudomonadati</taxon>
        <taxon>Pseudomonadota</taxon>
        <taxon>Gammaproteobacteria</taxon>
        <taxon>Enterobacterales</taxon>
        <taxon>Morganellaceae</taxon>
        <taxon>Providencia</taxon>
    </lineage>
</organism>